<dbReference type="EMBL" id="CP007243">
    <property type="protein sequence ID" value="AIA31090.1"/>
    <property type="molecule type" value="Genomic_DNA"/>
</dbReference>
<evidence type="ECO:0000256" key="1">
    <source>
        <dbReference type="ARBA" id="ARBA00010233"/>
    </source>
</evidence>
<dbReference type="GO" id="GO:0008236">
    <property type="term" value="F:serine-type peptidase activity"/>
    <property type="evidence" value="ECO:0007669"/>
    <property type="project" value="UniProtKB-KW"/>
</dbReference>
<protein>
    <submittedName>
        <fullName evidence="9">Peptidase S66</fullName>
    </submittedName>
</protein>
<feature type="domain" description="LD-carboxypeptidase C-terminal" evidence="8">
    <location>
        <begin position="184"/>
        <end position="298"/>
    </location>
</feature>
<dbReference type="InterPro" id="IPR040921">
    <property type="entry name" value="Peptidase_S66C"/>
</dbReference>
<name>A0A059XVD9_9BACT</name>
<feature type="domain" description="LD-carboxypeptidase N-terminal" evidence="7">
    <location>
        <begin position="26"/>
        <end position="140"/>
    </location>
</feature>
<keyword evidence="10" id="KW-1185">Reference proteome</keyword>
<dbReference type="Pfam" id="PF17676">
    <property type="entry name" value="Peptidase_S66C"/>
    <property type="match status" value="1"/>
</dbReference>
<dbReference type="GO" id="GO:0006508">
    <property type="term" value="P:proteolysis"/>
    <property type="evidence" value="ECO:0007669"/>
    <property type="project" value="UniProtKB-KW"/>
</dbReference>
<dbReference type="HOGENOM" id="CLU_034346_3_1_0"/>
<dbReference type="InterPro" id="IPR003507">
    <property type="entry name" value="S66_fam"/>
</dbReference>
<dbReference type="PANTHER" id="PTHR30237">
    <property type="entry name" value="MURAMOYLTETRAPEPTIDE CARBOXYPEPTIDASE"/>
    <property type="match status" value="1"/>
</dbReference>
<dbReference type="InterPro" id="IPR027478">
    <property type="entry name" value="LdcA_N"/>
</dbReference>
<keyword evidence="5" id="KW-0720">Serine protease</keyword>
<dbReference type="CDD" id="cd07025">
    <property type="entry name" value="Peptidase_S66"/>
    <property type="match status" value="1"/>
</dbReference>
<keyword evidence="2" id="KW-0121">Carboxypeptidase</keyword>
<dbReference type="GO" id="GO:0004180">
    <property type="term" value="F:carboxypeptidase activity"/>
    <property type="evidence" value="ECO:0007669"/>
    <property type="project" value="UniProtKB-KW"/>
</dbReference>
<keyword evidence="3" id="KW-0645">Protease</keyword>
<accession>A0A059XVD9</accession>
<reference evidence="10" key="1">
    <citation type="submission" date="2014-02" db="EMBL/GenBank/DDBJ databases">
        <title>Complete genome sequence and comparative genomic analysis of the nitrogen-fixing bacterium Leptospirillum ferriphilum YSK.</title>
        <authorList>
            <person name="Guo X."/>
            <person name="Yin H."/>
            <person name="Liang Y."/>
            <person name="Hu Q."/>
            <person name="Ma L."/>
            <person name="Xiao Y."/>
            <person name="Zhang X."/>
            <person name="Qiu G."/>
            <person name="Liu X."/>
        </authorList>
    </citation>
    <scope>NUCLEOTIDE SEQUENCE [LARGE SCALE GENOMIC DNA]</scope>
    <source>
        <strain evidence="10">YSK</strain>
    </source>
</reference>
<proteinExistence type="inferred from homology"/>
<comment type="similarity">
    <text evidence="1">Belongs to the peptidase S66 family.</text>
</comment>
<keyword evidence="4" id="KW-0378">Hydrolase</keyword>
<dbReference type="PANTHER" id="PTHR30237:SF2">
    <property type="entry name" value="MUREIN TETRAPEPTIDE CARBOXYPEPTIDASE"/>
    <property type="match status" value="1"/>
</dbReference>
<dbReference type="SUPFAM" id="SSF141986">
    <property type="entry name" value="LD-carboxypeptidase A C-terminal domain-like"/>
    <property type="match status" value="1"/>
</dbReference>
<dbReference type="KEGG" id="lfp:Y981_11095"/>
<dbReference type="AlphaFoldDB" id="A0A059XVD9"/>
<dbReference type="Gene3D" id="3.50.30.60">
    <property type="entry name" value="LD-carboxypeptidase A C-terminal domain-like"/>
    <property type="match status" value="1"/>
</dbReference>
<dbReference type="RefSeq" id="WP_051613901.1">
    <property type="nucleotide sequence ID" value="NZ_CP007243.1"/>
</dbReference>
<evidence type="ECO:0000256" key="5">
    <source>
        <dbReference type="ARBA" id="ARBA00022825"/>
    </source>
</evidence>
<dbReference type="Pfam" id="PF02016">
    <property type="entry name" value="Peptidase_S66"/>
    <property type="match status" value="1"/>
</dbReference>
<evidence type="ECO:0000256" key="3">
    <source>
        <dbReference type="ARBA" id="ARBA00022670"/>
    </source>
</evidence>
<dbReference type="Gene3D" id="3.40.50.10740">
    <property type="entry name" value="Class I glutamine amidotransferase-like"/>
    <property type="match status" value="1"/>
</dbReference>
<dbReference type="Proteomes" id="UP000027059">
    <property type="component" value="Chromosome"/>
</dbReference>
<organism evidence="9 10">
    <name type="scientific">Leptospirillum ferriphilum YSK</name>
    <dbReference type="NCBI Taxonomy" id="1441628"/>
    <lineage>
        <taxon>Bacteria</taxon>
        <taxon>Pseudomonadati</taxon>
        <taxon>Nitrospirota</taxon>
        <taxon>Nitrospiria</taxon>
        <taxon>Nitrospirales</taxon>
        <taxon>Nitrospiraceae</taxon>
        <taxon>Leptospirillum</taxon>
    </lineage>
</organism>
<reference evidence="9 10" key="2">
    <citation type="journal article" date="2015" name="Biomed. Res. Int.">
        <title>Effects of Arsenite Resistance on the Growth and Functional Gene Expression of Leptospirillum ferriphilum and Acidithiobacillus thiooxidans in Pure Culture and Coculture.</title>
        <authorList>
            <person name="Jiang H."/>
            <person name="Liang Y."/>
            <person name="Yin H."/>
            <person name="Xiao Y."/>
            <person name="Guo X."/>
            <person name="Xu Y."/>
            <person name="Hu Q."/>
            <person name="Liu H."/>
            <person name="Liu X."/>
        </authorList>
    </citation>
    <scope>NUCLEOTIDE SEQUENCE [LARGE SCALE GENOMIC DNA]</scope>
    <source>
        <strain evidence="9 10">YSK</strain>
    </source>
</reference>
<dbReference type="InterPro" id="IPR040449">
    <property type="entry name" value="Peptidase_S66_N"/>
</dbReference>
<evidence type="ECO:0000256" key="2">
    <source>
        <dbReference type="ARBA" id="ARBA00022645"/>
    </source>
</evidence>
<dbReference type="MEROPS" id="S66.002"/>
<feature type="active site" description="Charge relay system" evidence="6">
    <location>
        <position position="215"/>
    </location>
</feature>
<dbReference type="InterPro" id="IPR027461">
    <property type="entry name" value="Carboxypeptidase_A_C_sf"/>
</dbReference>
<evidence type="ECO:0000313" key="9">
    <source>
        <dbReference type="EMBL" id="AIA31090.1"/>
    </source>
</evidence>
<evidence type="ECO:0000256" key="4">
    <source>
        <dbReference type="ARBA" id="ARBA00022801"/>
    </source>
</evidence>
<dbReference type="InterPro" id="IPR029062">
    <property type="entry name" value="Class_I_gatase-like"/>
</dbReference>
<evidence type="ECO:0000259" key="7">
    <source>
        <dbReference type="Pfam" id="PF02016"/>
    </source>
</evidence>
<evidence type="ECO:0000259" key="8">
    <source>
        <dbReference type="Pfam" id="PF17676"/>
    </source>
</evidence>
<dbReference type="PIRSF" id="PIRSF028757">
    <property type="entry name" value="LD-carboxypeptidase"/>
    <property type="match status" value="1"/>
</dbReference>
<dbReference type="SUPFAM" id="SSF52317">
    <property type="entry name" value="Class I glutamine amidotransferase-like"/>
    <property type="match status" value="1"/>
</dbReference>
<sequence length="319" mass="34449">MDGGIAIRPLLKPDAPLKPGDRLTLVASSLHGVPESYPEGLARLRSKGLEITNGDPEGPPCGPFSADDRTRAERFIGALSEEGSRAVMALRGGYGAIRLLPHLDTLPWRSPRFPIWTGFSDATNLHAYLWHRLNAVTFHGPHPRGLGASEESFNWYWEMVSGKVKAGDSLPLGQAEVVRPGEARGRLLGGNLETLAHLSGTPWFPDFDGAILLLEDVDEPMYAIDRALRHLSHLGVFSKIAGLVLGPFSGRPAREDDPAGDVAELLEPLCPSGIPVLKTPLPGHDLPMATWPLNLPVRMTVPSSGQPSLMLLESPFQEG</sequence>
<feature type="active site" description="Nucleophile" evidence="6">
    <location>
        <position position="120"/>
    </location>
</feature>
<evidence type="ECO:0000256" key="6">
    <source>
        <dbReference type="PIRSR" id="PIRSR028757-1"/>
    </source>
</evidence>
<evidence type="ECO:0000313" key="10">
    <source>
        <dbReference type="Proteomes" id="UP000027059"/>
    </source>
</evidence>
<gene>
    <name evidence="9" type="ORF">Y981_11095</name>
</gene>
<feature type="active site" description="Charge relay system" evidence="6">
    <location>
        <position position="284"/>
    </location>
</feature>
<dbReference type="OrthoDB" id="9807329at2"/>